<dbReference type="GO" id="GO:0003677">
    <property type="term" value="F:DNA binding"/>
    <property type="evidence" value="ECO:0007669"/>
    <property type="project" value="InterPro"/>
</dbReference>
<dbReference type="NCBIfam" id="TIGR00616">
    <property type="entry name" value="rect"/>
    <property type="match status" value="1"/>
</dbReference>
<sequence>MSNEITPMEAMRGTLVKMQPEFAAALPPQIPVEKFIRTTLTAVQMNPDLLQADRRSLLGACMKAAQDGLLLDGREAAPVIFNTKDGKKVQYMPMVGGILKKIRNSGELASISAQVVYDKDDFKYELGDNESITHKPFLGEDRGNQIAVYAVAKTKDGAIYREVMSVADVEKVRASSKAGKFGPWVEWWDEMAKKTVIRRMAKRLPSSADVDQVFESDNEASGFVQVERKEPINITPSPEEQKAPIARLKRSIADRASEVIEPSTGEIIEENANVPATDAQGTL</sequence>
<dbReference type="GO" id="GO:0006259">
    <property type="term" value="P:DNA metabolic process"/>
    <property type="evidence" value="ECO:0007669"/>
    <property type="project" value="InterPro"/>
</dbReference>
<dbReference type="InterPro" id="IPR004590">
    <property type="entry name" value="ssDNA_annealing_RecT"/>
</dbReference>
<feature type="region of interest" description="Disordered" evidence="1">
    <location>
        <begin position="261"/>
        <end position="283"/>
    </location>
</feature>
<organism evidence="2">
    <name type="scientific">uncultured Caudovirales phage</name>
    <dbReference type="NCBI Taxonomy" id="2100421"/>
    <lineage>
        <taxon>Viruses</taxon>
        <taxon>Duplodnaviria</taxon>
        <taxon>Heunggongvirae</taxon>
        <taxon>Uroviricota</taxon>
        <taxon>Caudoviricetes</taxon>
        <taxon>Peduoviridae</taxon>
        <taxon>Maltschvirus</taxon>
        <taxon>Maltschvirus maltsch</taxon>
    </lineage>
</organism>
<evidence type="ECO:0000313" key="2">
    <source>
        <dbReference type="EMBL" id="CAB4127082.1"/>
    </source>
</evidence>
<gene>
    <name evidence="2" type="ORF">UFOVP77_50</name>
</gene>
<accession>A0A6J5L0E6</accession>
<evidence type="ECO:0000256" key="1">
    <source>
        <dbReference type="SAM" id="MobiDB-lite"/>
    </source>
</evidence>
<reference evidence="2" key="1">
    <citation type="submission" date="2020-04" db="EMBL/GenBank/DDBJ databases">
        <authorList>
            <person name="Chiriac C."/>
            <person name="Salcher M."/>
            <person name="Ghai R."/>
            <person name="Kavagutti S V."/>
        </authorList>
    </citation>
    <scope>NUCLEOTIDE SEQUENCE</scope>
</reference>
<proteinExistence type="predicted"/>
<dbReference type="Pfam" id="PF03837">
    <property type="entry name" value="RecT"/>
    <property type="match status" value="1"/>
</dbReference>
<dbReference type="InterPro" id="IPR018330">
    <property type="entry name" value="RecT_fam"/>
</dbReference>
<name>A0A6J5L0E6_9CAUD</name>
<dbReference type="EMBL" id="LR796206">
    <property type="protein sequence ID" value="CAB4127082.1"/>
    <property type="molecule type" value="Genomic_DNA"/>
</dbReference>
<protein>
    <submittedName>
        <fullName evidence="2">RecT Recombinational DNA repair protein (RecE pathway)</fullName>
    </submittedName>
</protein>